<dbReference type="GO" id="GO:0046961">
    <property type="term" value="F:proton-transporting ATPase activity, rotational mechanism"/>
    <property type="evidence" value="ECO:0007669"/>
    <property type="project" value="InterPro"/>
</dbReference>
<evidence type="ECO:0000256" key="3">
    <source>
        <dbReference type="ARBA" id="ARBA00022781"/>
    </source>
</evidence>
<evidence type="ECO:0000256" key="2">
    <source>
        <dbReference type="ARBA" id="ARBA00022448"/>
    </source>
</evidence>
<dbReference type="Proteomes" id="UP000717585">
    <property type="component" value="Unassembled WGS sequence"/>
</dbReference>
<comment type="similarity">
    <text evidence="1">Belongs to the V-ATPase F subunit family.</text>
</comment>
<dbReference type="Pfam" id="PF01990">
    <property type="entry name" value="ATP-synt_F"/>
    <property type="match status" value="1"/>
</dbReference>
<dbReference type="EMBL" id="JAHDYR010000062">
    <property type="protein sequence ID" value="KAG9391034.1"/>
    <property type="molecule type" value="Genomic_DNA"/>
</dbReference>
<accession>A0A8J6B1P4</accession>
<reference evidence="5" key="1">
    <citation type="submission" date="2021-05" db="EMBL/GenBank/DDBJ databases">
        <title>A free-living protist that lacks canonical eukaryotic 1 DNA replication and segregation systems.</title>
        <authorList>
            <person name="Salas-Leiva D.E."/>
            <person name="Tromer E.C."/>
            <person name="Curtis B.A."/>
            <person name="Jerlstrom-Hultqvist J."/>
            <person name="Kolisko M."/>
            <person name="Yi Z."/>
            <person name="Salas-Leiva J.S."/>
            <person name="Gallot-Lavallee L."/>
            <person name="Kops G.J.P.L."/>
            <person name="Archibald J.M."/>
            <person name="Simpson A.G.B."/>
            <person name="Roger A.J."/>
        </authorList>
    </citation>
    <scope>NUCLEOTIDE SEQUENCE</scope>
    <source>
        <strain evidence="5">BICM</strain>
    </source>
</reference>
<dbReference type="OrthoDB" id="10261947at2759"/>
<keyword evidence="4" id="KW-0406">Ion transport</keyword>
<dbReference type="SUPFAM" id="SSF159468">
    <property type="entry name" value="AtpF-like"/>
    <property type="match status" value="1"/>
</dbReference>
<dbReference type="AlphaFoldDB" id="A0A8J6B1P4"/>
<sequence>MSTGQIAIIADESTVVGFLLAGTGSSDHSGNNYLIVEPETQMDEIKSYFEKFTDPKSGISIILISQAAAKLIRRQIDNYTAIVPVILELPIGSYDPKEDPLMERVAMILGRGDL</sequence>
<organism evidence="5 6">
    <name type="scientific">Carpediemonas membranifera</name>
    <dbReference type="NCBI Taxonomy" id="201153"/>
    <lineage>
        <taxon>Eukaryota</taxon>
        <taxon>Metamonada</taxon>
        <taxon>Carpediemonas-like organisms</taxon>
        <taxon>Carpediemonas</taxon>
    </lineage>
</organism>
<keyword evidence="3" id="KW-0375">Hydrogen ion transport</keyword>
<dbReference type="PANTHER" id="PTHR13861">
    <property type="entry name" value="VACUOLAR ATP SYNTHASE SUBUNIT F"/>
    <property type="match status" value="1"/>
</dbReference>
<proteinExistence type="inferred from homology"/>
<evidence type="ECO:0000313" key="5">
    <source>
        <dbReference type="EMBL" id="KAG9391034.1"/>
    </source>
</evidence>
<dbReference type="InterPro" id="IPR008218">
    <property type="entry name" value="ATPase_V1-cplx_f_g_su"/>
</dbReference>
<keyword evidence="2" id="KW-0813">Transport</keyword>
<dbReference type="GO" id="GO:0016020">
    <property type="term" value="C:membrane"/>
    <property type="evidence" value="ECO:0007669"/>
    <property type="project" value="TreeGrafter"/>
</dbReference>
<name>A0A8J6B1P4_9EUKA</name>
<comment type="caution">
    <text evidence="5">The sequence shown here is derived from an EMBL/GenBank/DDBJ whole genome shotgun (WGS) entry which is preliminary data.</text>
</comment>
<dbReference type="PANTHER" id="PTHR13861:SF2">
    <property type="entry name" value="V-TYPE PROTON ATPASE SUBUNIT F"/>
    <property type="match status" value="1"/>
</dbReference>
<evidence type="ECO:0000256" key="4">
    <source>
        <dbReference type="ARBA" id="ARBA00023065"/>
    </source>
</evidence>
<protein>
    <submittedName>
        <fullName evidence="5">ATPase, V1 complex, subunit F</fullName>
    </submittedName>
</protein>
<evidence type="ECO:0000256" key="1">
    <source>
        <dbReference type="ARBA" id="ARBA00010148"/>
    </source>
</evidence>
<gene>
    <name evidence="5" type="ORF">J8273_7308</name>
</gene>
<evidence type="ECO:0000313" key="6">
    <source>
        <dbReference type="Proteomes" id="UP000717585"/>
    </source>
</evidence>
<dbReference type="Gene3D" id="3.40.50.10580">
    <property type="entry name" value="ATPase, V1 complex, subunit F"/>
    <property type="match status" value="1"/>
</dbReference>
<dbReference type="InterPro" id="IPR036906">
    <property type="entry name" value="ATPase_V1_fsu_sf"/>
</dbReference>
<keyword evidence="6" id="KW-1185">Reference proteome</keyword>